<dbReference type="Proteomes" id="UP000617734">
    <property type="component" value="Unassembled WGS sequence"/>
</dbReference>
<protein>
    <submittedName>
        <fullName evidence="2">Uncharacterized protein</fullName>
    </submittedName>
</protein>
<evidence type="ECO:0000313" key="2">
    <source>
        <dbReference type="EMBL" id="GHE26482.1"/>
    </source>
</evidence>
<sequence>MQGAHAPDAGKGHARSVATARAGPAGGRRRVLPGAAAPGPGRTRTRSARRAGTAYRLVPSTISGELPEPEPQGLA</sequence>
<organism evidence="2 3">
    <name type="scientific">Kitasatospora indigofera</name>
    <dbReference type="NCBI Taxonomy" id="67307"/>
    <lineage>
        <taxon>Bacteria</taxon>
        <taxon>Bacillati</taxon>
        <taxon>Actinomycetota</taxon>
        <taxon>Actinomycetes</taxon>
        <taxon>Kitasatosporales</taxon>
        <taxon>Streptomycetaceae</taxon>
        <taxon>Kitasatospora</taxon>
    </lineage>
</organism>
<name>A0A919D9I7_9ACTN</name>
<gene>
    <name evidence="2" type="ORF">GCM10018781_78710</name>
</gene>
<keyword evidence="3" id="KW-1185">Reference proteome</keyword>
<evidence type="ECO:0000256" key="1">
    <source>
        <dbReference type="SAM" id="MobiDB-lite"/>
    </source>
</evidence>
<comment type="caution">
    <text evidence="2">The sequence shown here is derived from an EMBL/GenBank/DDBJ whole genome shotgun (WGS) entry which is preliminary data.</text>
</comment>
<dbReference type="EMBL" id="BNBO01000092">
    <property type="protein sequence ID" value="GHE26482.1"/>
    <property type="molecule type" value="Genomic_DNA"/>
</dbReference>
<feature type="compositionally biased region" description="Low complexity" evidence="1">
    <location>
        <begin position="32"/>
        <end position="42"/>
    </location>
</feature>
<reference evidence="2" key="2">
    <citation type="submission" date="2020-09" db="EMBL/GenBank/DDBJ databases">
        <authorList>
            <person name="Sun Q."/>
            <person name="Ohkuma M."/>
        </authorList>
    </citation>
    <scope>NUCLEOTIDE SEQUENCE</scope>
    <source>
        <strain evidence="2">JCM 4646</strain>
    </source>
</reference>
<reference evidence="2" key="1">
    <citation type="journal article" date="2014" name="Int. J. Syst. Evol. Microbiol.">
        <title>Complete genome sequence of Corynebacterium casei LMG S-19264T (=DSM 44701T), isolated from a smear-ripened cheese.</title>
        <authorList>
            <consortium name="US DOE Joint Genome Institute (JGI-PGF)"/>
            <person name="Walter F."/>
            <person name="Albersmeier A."/>
            <person name="Kalinowski J."/>
            <person name="Ruckert C."/>
        </authorList>
    </citation>
    <scope>NUCLEOTIDE SEQUENCE</scope>
    <source>
        <strain evidence="2">JCM 4646</strain>
    </source>
</reference>
<feature type="region of interest" description="Disordered" evidence="1">
    <location>
        <begin position="1"/>
        <end position="75"/>
    </location>
</feature>
<proteinExistence type="predicted"/>
<accession>A0A919D9I7</accession>
<dbReference type="AlphaFoldDB" id="A0A919D9I7"/>
<evidence type="ECO:0000313" key="3">
    <source>
        <dbReference type="Proteomes" id="UP000617734"/>
    </source>
</evidence>